<feature type="compositionally biased region" description="Polar residues" evidence="1">
    <location>
        <begin position="31"/>
        <end position="42"/>
    </location>
</feature>
<evidence type="ECO:0000313" key="4">
    <source>
        <dbReference type="Proteomes" id="UP000462212"/>
    </source>
</evidence>
<dbReference type="InterPro" id="IPR056451">
    <property type="entry name" value="Znf_Tbcl_Rhp7"/>
</dbReference>
<dbReference type="Pfam" id="PF23550">
    <property type="entry name" value="zf_Tbcl_Rhp7"/>
    <property type="match status" value="1"/>
</dbReference>
<keyword evidence="4" id="KW-1185">Reference proteome</keyword>
<organism evidence="3 4">
    <name type="scientific">Lachnellula subtilissima</name>
    <dbReference type="NCBI Taxonomy" id="602034"/>
    <lineage>
        <taxon>Eukaryota</taxon>
        <taxon>Fungi</taxon>
        <taxon>Dikarya</taxon>
        <taxon>Ascomycota</taxon>
        <taxon>Pezizomycotina</taxon>
        <taxon>Leotiomycetes</taxon>
        <taxon>Helotiales</taxon>
        <taxon>Lachnaceae</taxon>
        <taxon>Lachnellula</taxon>
    </lineage>
</organism>
<comment type="caution">
    <text evidence="3">The sequence shown here is derived from an EMBL/GenBank/DDBJ whole genome shotgun (WGS) entry which is preliminary data.</text>
</comment>
<feature type="region of interest" description="Disordered" evidence="1">
    <location>
        <begin position="1"/>
        <end position="55"/>
    </location>
</feature>
<accession>A0A8H8RJZ7</accession>
<dbReference type="AlphaFoldDB" id="A0A8H8RJZ7"/>
<dbReference type="Proteomes" id="UP000462212">
    <property type="component" value="Unassembled WGS sequence"/>
</dbReference>
<proteinExistence type="predicted"/>
<reference evidence="3 4" key="1">
    <citation type="submission" date="2018-05" db="EMBL/GenBank/DDBJ databases">
        <title>Genome sequencing and assembly of the regulated plant pathogen Lachnellula willkommii and related sister species for the development of diagnostic species identification markers.</title>
        <authorList>
            <person name="Giroux E."/>
            <person name="Bilodeau G."/>
        </authorList>
    </citation>
    <scope>NUCLEOTIDE SEQUENCE [LARGE SCALE GENOMIC DNA]</scope>
    <source>
        <strain evidence="3 4">CBS 197.66</strain>
    </source>
</reference>
<evidence type="ECO:0000259" key="2">
    <source>
        <dbReference type="Pfam" id="PF23550"/>
    </source>
</evidence>
<dbReference type="EMBL" id="QGMJ01000523">
    <property type="protein sequence ID" value="TVY35457.1"/>
    <property type="molecule type" value="Genomic_DNA"/>
</dbReference>
<evidence type="ECO:0000313" key="3">
    <source>
        <dbReference type="EMBL" id="TVY35457.1"/>
    </source>
</evidence>
<feature type="region of interest" description="Disordered" evidence="1">
    <location>
        <begin position="81"/>
        <end position="164"/>
    </location>
</feature>
<evidence type="ECO:0000256" key="1">
    <source>
        <dbReference type="SAM" id="MobiDB-lite"/>
    </source>
</evidence>
<gene>
    <name evidence="3" type="ORF">LSUB1_G005610</name>
</gene>
<sequence>MHQNYRRQGASNKGRTEENLNRGTCIGALRESNTPNAIPTGNQRAAAAPARQIRGPQSALTDFLASHNISANQIRQDANARRAAALAAQHSVDATDNAPSPGMEADDSPAPAPAPARARRSESKAQSAKRKKDEEKAIAKIKASKTFQRRRQQYDSDDEMSDEDEAARAIFEERMAPLPDQMENCEDCGNRFRVTPYSRKGEEGGLLCPKCSKELDKEESRATKRRKTNAGRQRRQIQSNLLDGIYPGAKDLMTLCIETLAKKCRYG</sequence>
<dbReference type="OrthoDB" id="1924287at2759"/>
<feature type="compositionally biased region" description="Low complexity" evidence="1">
    <location>
        <begin position="43"/>
        <end position="55"/>
    </location>
</feature>
<name>A0A8H8RJZ7_9HELO</name>
<protein>
    <recommendedName>
        <fullName evidence="2">DNA repair protein rhp7 treble clef domain-containing protein</fullName>
    </recommendedName>
</protein>
<feature type="domain" description="DNA repair protein rhp7 treble clef" evidence="2">
    <location>
        <begin position="179"/>
        <end position="217"/>
    </location>
</feature>
<feature type="compositionally biased region" description="Acidic residues" evidence="1">
    <location>
        <begin position="155"/>
        <end position="164"/>
    </location>
</feature>